<dbReference type="InterPro" id="IPR058923">
    <property type="entry name" value="RCC1-like_dom"/>
</dbReference>
<dbReference type="PROSITE" id="PS00626">
    <property type="entry name" value="RCC1_2"/>
    <property type="match status" value="2"/>
</dbReference>
<keyword evidence="1" id="KW-0677">Repeat</keyword>
<dbReference type="PRINTS" id="PR00633">
    <property type="entry name" value="RCCNDNSATION"/>
</dbReference>
<evidence type="ECO:0000256" key="2">
    <source>
        <dbReference type="PROSITE-ProRule" id="PRU00235"/>
    </source>
</evidence>
<name>A0A328D2M2_9ASTE</name>
<gene>
    <name evidence="5" type="ORF">DM860_008202</name>
</gene>
<dbReference type="Proteomes" id="UP000249390">
    <property type="component" value="Unassembled WGS sequence"/>
</dbReference>
<dbReference type="Pfam" id="PF25390">
    <property type="entry name" value="WD40_RLD"/>
    <property type="match status" value="1"/>
</dbReference>
<dbReference type="SUPFAM" id="SSF50985">
    <property type="entry name" value="RCC1/BLIP-II"/>
    <property type="match status" value="1"/>
</dbReference>
<sequence length="400" mass="42562">MEESERLRDEEGEEEEEIWSWGAGTEGQLGTGKLSDERRPQLIRSLSSFGPVSLLACGGAHLIALLSGGRVLTWGRGSSGQLGHGEAVNSLQPKAVEALVDSVIKHVSAGWNHSGFVSESGHLFMCGDGTFGQLGLGDHLSQSSPVEVPFFRSKHVKQIACGMRHSLALVKGNMGNRVYGFGSGKRGQLGISDGKVRSVAVPQVTLGLENLSINSIFANGDHSAAICADGHFYTWGRGFGGDSDMFMPRCVTVRPSFSNASLGWNHALVLTGDGEVLMIGGYNYDGASSARKPQMMAKTDKGGGNEEIVQKVDALVGVKVLQISAGSEHSALVTDDGSVMTWGWGEHGQLGMGDTNDQALPQVVTILGNYKHAKKPFVAKVYCGSGFTFVIKKKAVNYQY</sequence>
<feature type="region of interest" description="Disordered" evidence="3">
    <location>
        <begin position="1"/>
        <end position="35"/>
    </location>
</feature>
<dbReference type="Gene3D" id="2.130.10.30">
    <property type="entry name" value="Regulator of chromosome condensation 1/beta-lactamase-inhibitor protein II"/>
    <property type="match status" value="2"/>
</dbReference>
<feature type="domain" description="RCC1-like" evidence="4">
    <location>
        <begin position="18"/>
        <end position="390"/>
    </location>
</feature>
<dbReference type="PROSITE" id="PS50012">
    <property type="entry name" value="RCC1_3"/>
    <property type="match status" value="5"/>
</dbReference>
<dbReference type="EMBL" id="NQVE01000195">
    <property type="protein sequence ID" value="RAL40062.1"/>
    <property type="molecule type" value="Genomic_DNA"/>
</dbReference>
<dbReference type="AlphaFoldDB" id="A0A328D2M2"/>
<reference evidence="5 6" key="1">
    <citation type="submission" date="2018-06" db="EMBL/GenBank/DDBJ databases">
        <title>The Genome of Cuscuta australis (Dodder) Provides Insight into the Evolution of Plant Parasitism.</title>
        <authorList>
            <person name="Liu H."/>
        </authorList>
    </citation>
    <scope>NUCLEOTIDE SEQUENCE [LARGE SCALE GENOMIC DNA]</scope>
    <source>
        <strain evidence="6">cv. Yunnan</strain>
        <tissue evidence="5">Vines</tissue>
    </source>
</reference>
<dbReference type="InterPro" id="IPR009091">
    <property type="entry name" value="RCC1/BLIP-II"/>
</dbReference>
<protein>
    <recommendedName>
        <fullName evidence="4">RCC1-like domain-containing protein</fullName>
    </recommendedName>
</protein>
<evidence type="ECO:0000256" key="1">
    <source>
        <dbReference type="ARBA" id="ARBA00022737"/>
    </source>
</evidence>
<dbReference type="InterPro" id="IPR000408">
    <property type="entry name" value="Reg_chr_condens"/>
</dbReference>
<evidence type="ECO:0000259" key="4">
    <source>
        <dbReference type="Pfam" id="PF25390"/>
    </source>
</evidence>
<keyword evidence="6" id="KW-1185">Reference proteome</keyword>
<feature type="repeat" description="RCC1" evidence="2">
    <location>
        <begin position="176"/>
        <end position="229"/>
    </location>
</feature>
<dbReference type="PANTHER" id="PTHR22870:SF466">
    <property type="entry name" value="ANKYRIN REPEAT-CONTAINING PROTEIN"/>
    <property type="match status" value="1"/>
</dbReference>
<feature type="repeat" description="RCC1" evidence="2">
    <location>
        <begin position="337"/>
        <end position="394"/>
    </location>
</feature>
<organism evidence="5 6">
    <name type="scientific">Cuscuta australis</name>
    <dbReference type="NCBI Taxonomy" id="267555"/>
    <lineage>
        <taxon>Eukaryota</taxon>
        <taxon>Viridiplantae</taxon>
        <taxon>Streptophyta</taxon>
        <taxon>Embryophyta</taxon>
        <taxon>Tracheophyta</taxon>
        <taxon>Spermatophyta</taxon>
        <taxon>Magnoliopsida</taxon>
        <taxon>eudicotyledons</taxon>
        <taxon>Gunneridae</taxon>
        <taxon>Pentapetalae</taxon>
        <taxon>asterids</taxon>
        <taxon>lamiids</taxon>
        <taxon>Solanales</taxon>
        <taxon>Convolvulaceae</taxon>
        <taxon>Cuscuteae</taxon>
        <taxon>Cuscuta</taxon>
        <taxon>Cuscuta subgen. Grammica</taxon>
        <taxon>Cuscuta sect. Cleistogrammica</taxon>
    </lineage>
</organism>
<comment type="caution">
    <text evidence="5">The sequence shown here is derived from an EMBL/GenBank/DDBJ whole genome shotgun (WGS) entry which is preliminary data.</text>
</comment>
<dbReference type="PANTHER" id="PTHR22870">
    <property type="entry name" value="REGULATOR OF CHROMOSOME CONDENSATION"/>
    <property type="match status" value="1"/>
</dbReference>
<accession>A0A328D2M2</accession>
<feature type="repeat" description="RCC1" evidence="2">
    <location>
        <begin position="121"/>
        <end position="172"/>
    </location>
</feature>
<evidence type="ECO:0000256" key="3">
    <source>
        <dbReference type="SAM" id="MobiDB-lite"/>
    </source>
</evidence>
<evidence type="ECO:0000313" key="6">
    <source>
        <dbReference type="Proteomes" id="UP000249390"/>
    </source>
</evidence>
<dbReference type="InterPro" id="IPR051210">
    <property type="entry name" value="Ub_ligase/GEF_domain"/>
</dbReference>
<feature type="repeat" description="RCC1" evidence="2">
    <location>
        <begin position="16"/>
        <end position="68"/>
    </location>
</feature>
<feature type="repeat" description="RCC1" evidence="2">
    <location>
        <begin position="69"/>
        <end position="120"/>
    </location>
</feature>
<proteinExistence type="predicted"/>
<evidence type="ECO:0000313" key="5">
    <source>
        <dbReference type="EMBL" id="RAL40062.1"/>
    </source>
</evidence>